<comment type="catalytic activity">
    <reaction evidence="19">
        <text>(6R)-5,10-methylenetetrahydrofolyl-(gamma-L-Glu)(n) + L-glutamate + ATP = (6R)-5,10-methylenetetrahydrofolyl-(gamma-L-Glu)(n+1) + ADP + phosphate + H(+)</text>
        <dbReference type="Rhea" id="RHEA:51912"/>
        <dbReference type="Rhea" id="RHEA-COMP:13257"/>
        <dbReference type="Rhea" id="RHEA-COMP:13258"/>
        <dbReference type="ChEBI" id="CHEBI:15378"/>
        <dbReference type="ChEBI" id="CHEBI:29985"/>
        <dbReference type="ChEBI" id="CHEBI:30616"/>
        <dbReference type="ChEBI" id="CHEBI:43474"/>
        <dbReference type="ChEBI" id="CHEBI:136572"/>
        <dbReference type="ChEBI" id="CHEBI:456216"/>
        <dbReference type="EC" id="6.3.2.17"/>
    </reaction>
</comment>
<evidence type="ECO:0000256" key="12">
    <source>
        <dbReference type="ARBA" id="ARBA00022842"/>
    </source>
</evidence>
<evidence type="ECO:0000256" key="7">
    <source>
        <dbReference type="ARBA" id="ARBA00019357"/>
    </source>
</evidence>
<gene>
    <name evidence="24" type="ordered locus">Plut_1757</name>
</gene>
<dbReference type="Proteomes" id="UP000002709">
    <property type="component" value="Chromosome"/>
</dbReference>
<evidence type="ECO:0000313" key="24">
    <source>
        <dbReference type="EMBL" id="ABB24611.1"/>
    </source>
</evidence>
<dbReference type="Pfam" id="PF02875">
    <property type="entry name" value="Mur_ligase_C"/>
    <property type="match status" value="1"/>
</dbReference>
<dbReference type="GO" id="GO:0008841">
    <property type="term" value="F:dihydrofolate synthase activity"/>
    <property type="evidence" value="ECO:0007669"/>
    <property type="project" value="UniProtKB-EC"/>
</dbReference>
<evidence type="ECO:0000259" key="23">
    <source>
        <dbReference type="Pfam" id="PF08245"/>
    </source>
</evidence>
<dbReference type="InterPro" id="IPR018109">
    <property type="entry name" value="Folylpolyglutamate_synth_CS"/>
</dbReference>
<evidence type="ECO:0000313" key="25">
    <source>
        <dbReference type="Proteomes" id="UP000002709"/>
    </source>
</evidence>
<evidence type="ECO:0000256" key="14">
    <source>
        <dbReference type="ARBA" id="ARBA00030048"/>
    </source>
</evidence>
<dbReference type="EC" id="6.3.2.12" evidence="5"/>
<accession>Q3B220</accession>
<evidence type="ECO:0000256" key="21">
    <source>
        <dbReference type="PIRNR" id="PIRNR001563"/>
    </source>
</evidence>
<evidence type="ECO:0000256" key="6">
    <source>
        <dbReference type="ARBA" id="ARBA00013025"/>
    </source>
</evidence>
<dbReference type="SUPFAM" id="SSF53623">
    <property type="entry name" value="MurD-like peptide ligases, catalytic domain"/>
    <property type="match status" value="1"/>
</dbReference>
<evidence type="ECO:0000256" key="5">
    <source>
        <dbReference type="ARBA" id="ARBA00013023"/>
    </source>
</evidence>
<comment type="function">
    <text evidence="1">Functions in two distinct reactions of the de novo folate biosynthetic pathway. Catalyzes the addition of a glutamate residue to dihydropteroate (7,8-dihydropteroate or H2Pte) to form dihydrofolate (7,8-dihydrofolate monoglutamate or H2Pte-Glu). Also catalyzes successive additions of L-glutamate to tetrahydrofolate or 10-formyltetrahydrofolate or 5,10-methylenetetrahydrofolate, leading to folylpolyglutamate derivatives.</text>
</comment>
<dbReference type="InterPro" id="IPR004101">
    <property type="entry name" value="Mur_ligase_C"/>
</dbReference>
<dbReference type="InterPro" id="IPR036565">
    <property type="entry name" value="Mur-like_cat_sf"/>
</dbReference>
<dbReference type="GO" id="GO:0004326">
    <property type="term" value="F:tetrahydrofolylpolyglutamate synthase activity"/>
    <property type="evidence" value="ECO:0007669"/>
    <property type="project" value="UniProtKB-EC"/>
</dbReference>
<dbReference type="KEGG" id="plt:Plut_1757"/>
<protein>
    <recommendedName>
        <fullName evidence="7">Dihydrofolate synthase/folylpolyglutamate synthase</fullName>
        <ecNumber evidence="5">6.3.2.12</ecNumber>
        <ecNumber evidence="6">6.3.2.17</ecNumber>
    </recommendedName>
    <alternativeName>
        <fullName evidence="16">Folylpoly-gamma-glutamate synthetase-dihydrofolate synthetase</fullName>
    </alternativeName>
    <alternativeName>
        <fullName evidence="14">Folylpolyglutamate synthetase</fullName>
    </alternativeName>
    <alternativeName>
        <fullName evidence="15">Tetrahydrofolylpolyglutamate synthase</fullName>
    </alternativeName>
</protein>
<comment type="catalytic activity">
    <reaction evidence="17">
        <text>(6S)-5,6,7,8-tetrahydrofolyl-(gamma-L-Glu)(n) + L-glutamate + ATP = (6S)-5,6,7,8-tetrahydrofolyl-(gamma-L-Glu)(n+1) + ADP + phosphate + H(+)</text>
        <dbReference type="Rhea" id="RHEA:10580"/>
        <dbReference type="Rhea" id="RHEA-COMP:14738"/>
        <dbReference type="Rhea" id="RHEA-COMP:14740"/>
        <dbReference type="ChEBI" id="CHEBI:15378"/>
        <dbReference type="ChEBI" id="CHEBI:29985"/>
        <dbReference type="ChEBI" id="CHEBI:30616"/>
        <dbReference type="ChEBI" id="CHEBI:43474"/>
        <dbReference type="ChEBI" id="CHEBI:141005"/>
        <dbReference type="ChEBI" id="CHEBI:456216"/>
        <dbReference type="EC" id="6.3.2.17"/>
    </reaction>
</comment>
<evidence type="ECO:0000256" key="17">
    <source>
        <dbReference type="ARBA" id="ARBA00047493"/>
    </source>
</evidence>
<dbReference type="PROSITE" id="PS01012">
    <property type="entry name" value="FOLYLPOLYGLU_SYNT_2"/>
    <property type="match status" value="1"/>
</dbReference>
<evidence type="ECO:0000256" key="20">
    <source>
        <dbReference type="ARBA" id="ARBA00049161"/>
    </source>
</evidence>
<keyword evidence="8 21" id="KW-0436">Ligase</keyword>
<feature type="domain" description="Mur ligase central" evidence="23">
    <location>
        <begin position="55"/>
        <end position="198"/>
    </location>
</feature>
<dbReference type="EMBL" id="CP000096">
    <property type="protein sequence ID" value="ABB24611.1"/>
    <property type="molecule type" value="Genomic_DNA"/>
</dbReference>
<dbReference type="Pfam" id="PF08245">
    <property type="entry name" value="Mur_ligase_M"/>
    <property type="match status" value="1"/>
</dbReference>
<evidence type="ECO:0000256" key="15">
    <source>
        <dbReference type="ARBA" id="ARBA00030592"/>
    </source>
</evidence>
<evidence type="ECO:0000256" key="18">
    <source>
        <dbReference type="ARBA" id="ARBA00047808"/>
    </source>
</evidence>
<comment type="pathway">
    <text evidence="3">Cofactor biosynthesis; tetrahydrofolylpolyglutamate biosynthesis.</text>
</comment>
<dbReference type="PANTHER" id="PTHR11136">
    <property type="entry name" value="FOLYLPOLYGLUTAMATE SYNTHASE-RELATED"/>
    <property type="match status" value="1"/>
</dbReference>
<dbReference type="PIRSF" id="PIRSF001563">
    <property type="entry name" value="Folylpolyglu_synth"/>
    <property type="match status" value="1"/>
</dbReference>
<comment type="catalytic activity">
    <reaction evidence="20">
        <text>7,8-dihydropteroate + L-glutamate + ATP = 7,8-dihydrofolate + ADP + phosphate + H(+)</text>
        <dbReference type="Rhea" id="RHEA:23584"/>
        <dbReference type="ChEBI" id="CHEBI:15378"/>
        <dbReference type="ChEBI" id="CHEBI:17839"/>
        <dbReference type="ChEBI" id="CHEBI:29985"/>
        <dbReference type="ChEBI" id="CHEBI:30616"/>
        <dbReference type="ChEBI" id="CHEBI:43474"/>
        <dbReference type="ChEBI" id="CHEBI:57451"/>
        <dbReference type="ChEBI" id="CHEBI:456216"/>
        <dbReference type="EC" id="6.3.2.12"/>
    </reaction>
</comment>
<keyword evidence="10 21" id="KW-0547">Nucleotide-binding</keyword>
<comment type="catalytic activity">
    <reaction evidence="18">
        <text>10-formyltetrahydrofolyl-(gamma-L-Glu)(n) + L-glutamate + ATP = 10-formyltetrahydrofolyl-(gamma-L-Glu)(n+1) + ADP + phosphate + H(+)</text>
        <dbReference type="Rhea" id="RHEA:51904"/>
        <dbReference type="Rhea" id="RHEA-COMP:13088"/>
        <dbReference type="Rhea" id="RHEA-COMP:14300"/>
        <dbReference type="ChEBI" id="CHEBI:15378"/>
        <dbReference type="ChEBI" id="CHEBI:29985"/>
        <dbReference type="ChEBI" id="CHEBI:30616"/>
        <dbReference type="ChEBI" id="CHEBI:43474"/>
        <dbReference type="ChEBI" id="CHEBI:134413"/>
        <dbReference type="ChEBI" id="CHEBI:456216"/>
        <dbReference type="EC" id="6.3.2.17"/>
    </reaction>
</comment>
<reference evidence="25" key="1">
    <citation type="submission" date="2005-08" db="EMBL/GenBank/DDBJ databases">
        <title>Complete sequence of Pelodictyon luteolum DSM 273.</title>
        <authorList>
            <consortium name="US DOE Joint Genome Institute"/>
            <person name="Copeland A."/>
            <person name="Lucas S."/>
            <person name="Lapidus A."/>
            <person name="Barry K."/>
            <person name="Detter J.C."/>
            <person name="Glavina T."/>
            <person name="Hammon N."/>
            <person name="Israni S."/>
            <person name="Pitluck S."/>
            <person name="Bryant D."/>
            <person name="Schmutz J."/>
            <person name="Larimer F."/>
            <person name="Land M."/>
            <person name="Kyrpides N."/>
            <person name="Ivanova N."/>
            <person name="Richardson P."/>
        </authorList>
    </citation>
    <scope>NUCLEOTIDE SEQUENCE [LARGE SCALE GENOMIC DNA]</scope>
    <source>
        <strain evidence="25">DSM 273 / BCRC 81028 / 2530</strain>
    </source>
</reference>
<dbReference type="eggNOG" id="COG0285">
    <property type="taxonomic scope" value="Bacteria"/>
</dbReference>
<dbReference type="SUPFAM" id="SSF53244">
    <property type="entry name" value="MurD-like peptide ligases, peptide-binding domain"/>
    <property type="match status" value="1"/>
</dbReference>
<keyword evidence="13" id="KW-0289">Folate biosynthesis</keyword>
<evidence type="ECO:0000256" key="1">
    <source>
        <dbReference type="ARBA" id="ARBA00002714"/>
    </source>
</evidence>
<evidence type="ECO:0000256" key="13">
    <source>
        <dbReference type="ARBA" id="ARBA00022909"/>
    </source>
</evidence>
<dbReference type="InterPro" id="IPR036615">
    <property type="entry name" value="Mur_ligase_C_dom_sf"/>
</dbReference>
<dbReference type="GO" id="GO:0046872">
    <property type="term" value="F:metal ion binding"/>
    <property type="evidence" value="ECO:0007669"/>
    <property type="project" value="UniProtKB-KW"/>
</dbReference>
<evidence type="ECO:0000256" key="10">
    <source>
        <dbReference type="ARBA" id="ARBA00022741"/>
    </source>
</evidence>
<evidence type="ECO:0000256" key="4">
    <source>
        <dbReference type="ARBA" id="ARBA00008276"/>
    </source>
</evidence>
<dbReference type="STRING" id="319225.Plut_1757"/>
<dbReference type="GO" id="GO:0005737">
    <property type="term" value="C:cytoplasm"/>
    <property type="evidence" value="ECO:0007669"/>
    <property type="project" value="TreeGrafter"/>
</dbReference>
<keyword evidence="11 21" id="KW-0067">ATP-binding</keyword>
<dbReference type="AlphaFoldDB" id="Q3B220"/>
<dbReference type="HOGENOM" id="CLU_015869_1_2_10"/>
<evidence type="ECO:0000256" key="11">
    <source>
        <dbReference type="ARBA" id="ARBA00022840"/>
    </source>
</evidence>
<dbReference type="PANTHER" id="PTHR11136:SF0">
    <property type="entry name" value="DIHYDROFOLATE SYNTHETASE-RELATED"/>
    <property type="match status" value="1"/>
</dbReference>
<dbReference type="Gene3D" id="3.90.190.20">
    <property type="entry name" value="Mur ligase, C-terminal domain"/>
    <property type="match status" value="1"/>
</dbReference>
<dbReference type="NCBIfam" id="TIGR01499">
    <property type="entry name" value="folC"/>
    <property type="match status" value="1"/>
</dbReference>
<name>Q3B220_CHLL3</name>
<evidence type="ECO:0000256" key="19">
    <source>
        <dbReference type="ARBA" id="ARBA00049035"/>
    </source>
</evidence>
<sequence>MLCITVSRYPVTYQETLDFLFPLHRFGIKPGLERVRMLLQAAGSPERSLGMVVHVAGTNGKGTAASAMASMFTAAGKKTALYTSPHLVDFTERIRIDGRRIPEDAAARYATLLKPAALEHQSTFFEVTTAIAFAWFADCGVEVSVLETGMGGRLDATNVVESDYAVLTRIGLDHTEWLGSTISAIAGEKAAIIKPSSRVFTSINPDADPGQSEAFGPVRDAAQGCGAPLQVVGRDFSFGGVVAEPGLLQLDVVTASCHYKGLRVPVTGAFHAPGIATAVAVAEDAGVGPEAVREGLDALASTGYRGRLELLGHRPDTFLDVSHNADGMRATVDALMPFLSRYRDARVLFGLVSDKDSESMIRELMRLRCRFATTGLPSERGVASEELAEICRGLGAEAVAFSSPPEALQFLREEASPDSLILITGSFYLAGALLEKGTAGKAG</sequence>
<dbReference type="Gene3D" id="3.40.1190.10">
    <property type="entry name" value="Mur-like, catalytic domain"/>
    <property type="match status" value="1"/>
</dbReference>
<comment type="pathway">
    <text evidence="2">Cofactor biosynthesis; tetrahydrofolate biosynthesis; 7,8-dihydrofolate from 2-amino-4-hydroxy-6-hydroxymethyl-7,8-dihydropteridine diphosphate and 4-aminobenzoate: step 2/2.</text>
</comment>
<evidence type="ECO:0000256" key="16">
    <source>
        <dbReference type="ARBA" id="ARBA00032510"/>
    </source>
</evidence>
<dbReference type="GO" id="GO:0046656">
    <property type="term" value="P:folic acid biosynthetic process"/>
    <property type="evidence" value="ECO:0007669"/>
    <property type="project" value="UniProtKB-KW"/>
</dbReference>
<keyword evidence="25" id="KW-1185">Reference proteome</keyword>
<keyword evidence="12" id="KW-0460">Magnesium</keyword>
<evidence type="ECO:0000256" key="2">
    <source>
        <dbReference type="ARBA" id="ARBA00004799"/>
    </source>
</evidence>
<dbReference type="GO" id="GO:0005524">
    <property type="term" value="F:ATP binding"/>
    <property type="evidence" value="ECO:0007669"/>
    <property type="project" value="UniProtKB-KW"/>
</dbReference>
<evidence type="ECO:0000259" key="22">
    <source>
        <dbReference type="Pfam" id="PF02875"/>
    </source>
</evidence>
<feature type="domain" description="Mur ligase C-terminal" evidence="22">
    <location>
        <begin position="306"/>
        <end position="427"/>
    </location>
</feature>
<dbReference type="InterPro" id="IPR001645">
    <property type="entry name" value="Folylpolyglutamate_synth"/>
</dbReference>
<dbReference type="EC" id="6.3.2.17" evidence="6"/>
<dbReference type="InterPro" id="IPR013221">
    <property type="entry name" value="Mur_ligase_cen"/>
</dbReference>
<evidence type="ECO:0000256" key="8">
    <source>
        <dbReference type="ARBA" id="ARBA00022598"/>
    </source>
</evidence>
<evidence type="ECO:0000256" key="9">
    <source>
        <dbReference type="ARBA" id="ARBA00022723"/>
    </source>
</evidence>
<organism evidence="24 25">
    <name type="scientific">Chlorobium luteolum (strain DSM 273 / BCRC 81028 / 2530)</name>
    <name type="common">Pelodictyon luteolum</name>
    <dbReference type="NCBI Taxonomy" id="319225"/>
    <lineage>
        <taxon>Bacteria</taxon>
        <taxon>Pseudomonadati</taxon>
        <taxon>Chlorobiota</taxon>
        <taxon>Chlorobiia</taxon>
        <taxon>Chlorobiales</taxon>
        <taxon>Chlorobiaceae</taxon>
        <taxon>Chlorobium/Pelodictyon group</taxon>
        <taxon>Pelodictyon</taxon>
    </lineage>
</organism>
<evidence type="ECO:0000256" key="3">
    <source>
        <dbReference type="ARBA" id="ARBA00005150"/>
    </source>
</evidence>
<proteinExistence type="inferred from homology"/>
<comment type="similarity">
    <text evidence="4 21">Belongs to the folylpolyglutamate synthase family.</text>
</comment>
<keyword evidence="9" id="KW-0479">Metal-binding</keyword>